<evidence type="ECO:0000256" key="5">
    <source>
        <dbReference type="ARBA" id="ARBA00023136"/>
    </source>
</evidence>
<dbReference type="InterPro" id="IPR020846">
    <property type="entry name" value="MFS_dom"/>
</dbReference>
<protein>
    <submittedName>
        <fullName evidence="8">Transporter YycB</fullName>
    </submittedName>
</protein>
<evidence type="ECO:0000313" key="8">
    <source>
        <dbReference type="EMBL" id="GGP16687.1"/>
    </source>
</evidence>
<feature type="transmembrane region" description="Helical" evidence="6">
    <location>
        <begin position="351"/>
        <end position="375"/>
    </location>
</feature>
<keyword evidence="3 6" id="KW-0812">Transmembrane</keyword>
<dbReference type="Gene3D" id="1.20.1250.20">
    <property type="entry name" value="MFS general substrate transporter like domains"/>
    <property type="match status" value="1"/>
</dbReference>
<evidence type="ECO:0000256" key="2">
    <source>
        <dbReference type="ARBA" id="ARBA00022448"/>
    </source>
</evidence>
<sequence>MEENRGKIKSRGVEEVTSNKRMLYLIAIIVIGFNLRPAITSVGPLLGTIRDQIGLENWSAGTITSLPLIAFAIVSPLAPKVGRRLGNEKAVLLGLIFLFAGIGVRSIPYTPTLFIGTAIIGVGIAVMNVLLPAVIKEKFPHKVGRMTSVYSTSMAIFAATASGLSVPLAKDAGLGWELALLSWALLAVVGIVIWVFVVRQNPVPKEEQVQLSNKPFDDSSLWKSPLAWQVTLFMGLQSFIFYVMVSWLPEIMQSFGFSVSAAGWIIAYVQFVGLPSTFLAPVLAEKFSNQQGIVLAIGGGATIGFIGLLIGGPLPLIFVWVTLIGVTFGGAISLSLAMLGMRARNGQQAGALSGMAQSVGYIFAAIGPLFIGLLFDITHAWSAPIMAIIAVCLLMTIAGLGAGRNKYV</sequence>
<evidence type="ECO:0000256" key="3">
    <source>
        <dbReference type="ARBA" id="ARBA00022692"/>
    </source>
</evidence>
<feature type="transmembrane region" description="Helical" evidence="6">
    <location>
        <begin position="178"/>
        <end position="198"/>
    </location>
</feature>
<keyword evidence="9" id="KW-1185">Reference proteome</keyword>
<dbReference type="Proteomes" id="UP000641206">
    <property type="component" value="Unassembled WGS sequence"/>
</dbReference>
<feature type="transmembrane region" description="Helical" evidence="6">
    <location>
        <begin position="21"/>
        <end position="39"/>
    </location>
</feature>
<organism evidence="8 9">
    <name type="scientific">Oceanobacillus neutriphilus</name>
    <dbReference type="NCBI Taxonomy" id="531815"/>
    <lineage>
        <taxon>Bacteria</taxon>
        <taxon>Bacillati</taxon>
        <taxon>Bacillota</taxon>
        <taxon>Bacilli</taxon>
        <taxon>Bacillales</taxon>
        <taxon>Bacillaceae</taxon>
        <taxon>Oceanobacillus</taxon>
    </lineage>
</organism>
<comment type="subcellular location">
    <subcellularLocation>
        <location evidence="1">Cell membrane</location>
        <topology evidence="1">Multi-pass membrane protein</topology>
    </subcellularLocation>
</comment>
<dbReference type="RefSeq" id="WP_188738233.1">
    <property type="nucleotide sequence ID" value="NZ_BMLW01000021.1"/>
</dbReference>
<feature type="transmembrane region" description="Helical" evidence="6">
    <location>
        <begin position="226"/>
        <end position="249"/>
    </location>
</feature>
<keyword evidence="5 6" id="KW-0472">Membrane</keyword>
<feature type="transmembrane region" description="Helical" evidence="6">
    <location>
        <begin position="113"/>
        <end position="135"/>
    </location>
</feature>
<feature type="transmembrane region" description="Helical" evidence="6">
    <location>
        <begin position="90"/>
        <end position="107"/>
    </location>
</feature>
<feature type="transmembrane region" description="Helical" evidence="6">
    <location>
        <begin position="261"/>
        <end position="280"/>
    </location>
</feature>
<evidence type="ECO:0000256" key="4">
    <source>
        <dbReference type="ARBA" id="ARBA00022989"/>
    </source>
</evidence>
<dbReference type="InterPro" id="IPR011701">
    <property type="entry name" value="MFS"/>
</dbReference>
<feature type="domain" description="Major facilitator superfamily (MFS) profile" evidence="7">
    <location>
        <begin position="22"/>
        <end position="407"/>
    </location>
</feature>
<dbReference type="EMBL" id="BMLW01000021">
    <property type="protein sequence ID" value="GGP16687.1"/>
    <property type="molecule type" value="Genomic_DNA"/>
</dbReference>
<name>A0ABQ2P2V4_9BACI</name>
<evidence type="ECO:0000259" key="7">
    <source>
        <dbReference type="PROSITE" id="PS50850"/>
    </source>
</evidence>
<gene>
    <name evidence="8" type="primary">yycB</name>
    <name evidence="8" type="ORF">GCM10011346_49620</name>
</gene>
<feature type="transmembrane region" description="Helical" evidence="6">
    <location>
        <begin position="317"/>
        <end position="339"/>
    </location>
</feature>
<dbReference type="PROSITE" id="PS50850">
    <property type="entry name" value="MFS"/>
    <property type="match status" value="1"/>
</dbReference>
<feature type="transmembrane region" description="Helical" evidence="6">
    <location>
        <begin position="292"/>
        <end position="311"/>
    </location>
</feature>
<proteinExistence type="predicted"/>
<comment type="caution">
    <text evidence="8">The sequence shown here is derived from an EMBL/GenBank/DDBJ whole genome shotgun (WGS) entry which is preliminary data.</text>
</comment>
<evidence type="ECO:0000256" key="1">
    <source>
        <dbReference type="ARBA" id="ARBA00004651"/>
    </source>
</evidence>
<dbReference type="InterPro" id="IPR052524">
    <property type="entry name" value="MFS_Cyanate_Porter"/>
</dbReference>
<dbReference type="PANTHER" id="PTHR23523:SF2">
    <property type="entry name" value="2-NITROIMIDAZOLE TRANSPORTER"/>
    <property type="match status" value="1"/>
</dbReference>
<dbReference type="Pfam" id="PF07690">
    <property type="entry name" value="MFS_1"/>
    <property type="match status" value="1"/>
</dbReference>
<dbReference type="InterPro" id="IPR036259">
    <property type="entry name" value="MFS_trans_sf"/>
</dbReference>
<dbReference type="SUPFAM" id="SSF103473">
    <property type="entry name" value="MFS general substrate transporter"/>
    <property type="match status" value="1"/>
</dbReference>
<reference evidence="9" key="1">
    <citation type="journal article" date="2019" name="Int. J. Syst. Evol. Microbiol.">
        <title>The Global Catalogue of Microorganisms (GCM) 10K type strain sequencing project: providing services to taxonomists for standard genome sequencing and annotation.</title>
        <authorList>
            <consortium name="The Broad Institute Genomics Platform"/>
            <consortium name="The Broad Institute Genome Sequencing Center for Infectious Disease"/>
            <person name="Wu L."/>
            <person name="Ma J."/>
        </authorList>
    </citation>
    <scope>NUCLEOTIDE SEQUENCE [LARGE SCALE GENOMIC DNA]</scope>
    <source>
        <strain evidence="9">CGMCC 1.7693</strain>
    </source>
</reference>
<evidence type="ECO:0000256" key="6">
    <source>
        <dbReference type="SAM" id="Phobius"/>
    </source>
</evidence>
<evidence type="ECO:0000313" key="9">
    <source>
        <dbReference type="Proteomes" id="UP000641206"/>
    </source>
</evidence>
<feature type="transmembrane region" description="Helical" evidence="6">
    <location>
        <begin position="147"/>
        <end position="166"/>
    </location>
</feature>
<dbReference type="CDD" id="cd17339">
    <property type="entry name" value="MFS_NIMT_CynX_like"/>
    <property type="match status" value="1"/>
</dbReference>
<accession>A0ABQ2P2V4</accession>
<keyword evidence="4 6" id="KW-1133">Transmembrane helix</keyword>
<feature type="transmembrane region" description="Helical" evidence="6">
    <location>
        <begin position="59"/>
        <end position="78"/>
    </location>
</feature>
<feature type="transmembrane region" description="Helical" evidence="6">
    <location>
        <begin position="381"/>
        <end position="402"/>
    </location>
</feature>
<dbReference type="PANTHER" id="PTHR23523">
    <property type="match status" value="1"/>
</dbReference>
<keyword evidence="2" id="KW-0813">Transport</keyword>